<evidence type="ECO:0000313" key="3">
    <source>
        <dbReference type="RefSeq" id="XP_019052581.1"/>
    </source>
</evidence>
<dbReference type="OrthoDB" id="1864854at2759"/>
<protein>
    <submittedName>
        <fullName evidence="3">Protein POOR HOMOLOGOUS SYNAPSIS 1</fullName>
    </submittedName>
</protein>
<gene>
    <name evidence="3" type="primary">LOC104593301</name>
</gene>
<accession>A0A1U8Q3H8</accession>
<dbReference type="RefSeq" id="XP_019052581.1">
    <property type="nucleotide sequence ID" value="XM_019197036.1"/>
</dbReference>
<evidence type="ECO:0000313" key="2">
    <source>
        <dbReference type="Proteomes" id="UP000189703"/>
    </source>
</evidence>
<evidence type="ECO:0000256" key="1">
    <source>
        <dbReference type="SAM" id="MobiDB-lite"/>
    </source>
</evidence>
<dbReference type="STRING" id="4432.A0A1U8Q3H8"/>
<organism evidence="2 3">
    <name type="scientific">Nelumbo nucifera</name>
    <name type="common">Sacred lotus</name>
    <dbReference type="NCBI Taxonomy" id="4432"/>
    <lineage>
        <taxon>Eukaryota</taxon>
        <taxon>Viridiplantae</taxon>
        <taxon>Streptophyta</taxon>
        <taxon>Embryophyta</taxon>
        <taxon>Tracheophyta</taxon>
        <taxon>Spermatophyta</taxon>
        <taxon>Magnoliopsida</taxon>
        <taxon>Proteales</taxon>
        <taxon>Nelumbonaceae</taxon>
        <taxon>Nelumbo</taxon>
    </lineage>
</organism>
<keyword evidence="2" id="KW-1185">Reference proteome</keyword>
<proteinExistence type="predicted"/>
<reference evidence="3" key="1">
    <citation type="submission" date="2025-08" db="UniProtKB">
        <authorList>
            <consortium name="RefSeq"/>
        </authorList>
    </citation>
    <scope>IDENTIFICATION</scope>
</reference>
<dbReference type="InParanoid" id="A0A1U8Q3H8"/>
<dbReference type="AlphaFoldDB" id="A0A1U8Q3H8"/>
<sequence>MISALSEILFFDYGYCRTDEELSCLTPVDTYTPQTAQPNYKGEQQTCSQEPEPEVDHNFDGTFESLPPSFTALLTSCSSEAEQEKQQVAEEVDLKSQITKYMSDTCFSEMLNKVEKVIFQMGGELAL</sequence>
<feature type="compositionally biased region" description="Polar residues" evidence="1">
    <location>
        <begin position="36"/>
        <end position="49"/>
    </location>
</feature>
<dbReference type="OMA" id="YCRTDEE"/>
<name>A0A1U8Q3H8_NELNU</name>
<feature type="region of interest" description="Disordered" evidence="1">
    <location>
        <begin position="36"/>
        <end position="55"/>
    </location>
</feature>
<dbReference type="Proteomes" id="UP000189703">
    <property type="component" value="Unplaced"/>
</dbReference>
<dbReference type="eggNOG" id="ENOG502RYMD">
    <property type="taxonomic scope" value="Eukaryota"/>
</dbReference>
<dbReference type="KEGG" id="nnu:104593301"/>
<dbReference type="GeneID" id="104593301"/>